<sequence length="122" mass="14200">MNNINIIFDELRHNEIDIDKQTLSFHINAILDHHRDLYREVSAHGLNLDQVYREINVTNFGRIFAYLALVSMQSDSEESVRENVRKTIEAFQAFHIPKAKRNNKPPILITLSLILIALYISL</sequence>
<dbReference type="AlphaFoldDB" id="A0A7D9MA69"/>
<reference evidence="1" key="1">
    <citation type="submission" date="2020-04" db="EMBL/GenBank/DDBJ databases">
        <authorList>
            <person name="Alioto T."/>
            <person name="Alioto T."/>
            <person name="Gomez Garrido J."/>
        </authorList>
    </citation>
    <scope>NUCLEOTIDE SEQUENCE</scope>
    <source>
        <strain evidence="1">A484AB</strain>
    </source>
</reference>
<gene>
    <name evidence="1" type="ORF">PACLA_8A046888</name>
</gene>
<dbReference type="Proteomes" id="UP001152795">
    <property type="component" value="Unassembled WGS sequence"/>
</dbReference>
<organism evidence="1 2">
    <name type="scientific">Paramuricea clavata</name>
    <name type="common">Red gorgonian</name>
    <name type="synonym">Violescent sea-whip</name>
    <dbReference type="NCBI Taxonomy" id="317549"/>
    <lineage>
        <taxon>Eukaryota</taxon>
        <taxon>Metazoa</taxon>
        <taxon>Cnidaria</taxon>
        <taxon>Anthozoa</taxon>
        <taxon>Octocorallia</taxon>
        <taxon>Malacalcyonacea</taxon>
        <taxon>Plexauridae</taxon>
        <taxon>Paramuricea</taxon>
    </lineage>
</organism>
<evidence type="ECO:0000313" key="1">
    <source>
        <dbReference type="EMBL" id="CAB4045105.1"/>
    </source>
</evidence>
<keyword evidence="2" id="KW-1185">Reference proteome</keyword>
<evidence type="ECO:0000313" key="2">
    <source>
        <dbReference type="Proteomes" id="UP001152795"/>
    </source>
</evidence>
<name>A0A7D9MA69_PARCT</name>
<comment type="caution">
    <text evidence="1">The sequence shown here is derived from an EMBL/GenBank/DDBJ whole genome shotgun (WGS) entry which is preliminary data.</text>
</comment>
<accession>A0A7D9MA69</accession>
<protein>
    <submittedName>
        <fullName evidence="1">Uncharacterized protein</fullName>
    </submittedName>
</protein>
<dbReference type="EMBL" id="CACRXK020037630">
    <property type="protein sequence ID" value="CAB4045105.1"/>
    <property type="molecule type" value="Genomic_DNA"/>
</dbReference>
<proteinExistence type="predicted"/>